<dbReference type="STRING" id="6526.A0A2C9KXB3"/>
<comment type="similarity">
    <text evidence="1">Belongs to the protein-tyrosine phosphatase family.</text>
</comment>
<dbReference type="Proteomes" id="UP000076420">
    <property type="component" value="Unassembled WGS sequence"/>
</dbReference>
<keyword evidence="3" id="KW-0378">Hydrolase</keyword>
<dbReference type="InterPro" id="IPR050348">
    <property type="entry name" value="Protein-Tyr_Phosphatase"/>
</dbReference>
<dbReference type="InterPro" id="IPR029021">
    <property type="entry name" value="Prot-tyrosine_phosphatase-like"/>
</dbReference>
<dbReference type="SUPFAM" id="SSF52799">
    <property type="entry name" value="(Phosphotyrosine protein) phosphatases II"/>
    <property type="match status" value="1"/>
</dbReference>
<name>A0A2C9KXB3_BIOGL</name>
<dbReference type="InterPro" id="IPR000242">
    <property type="entry name" value="PTP_cat"/>
</dbReference>
<evidence type="ECO:0000256" key="1">
    <source>
        <dbReference type="ARBA" id="ARBA00009580"/>
    </source>
</evidence>
<evidence type="ECO:0000256" key="4">
    <source>
        <dbReference type="ARBA" id="ARBA00022912"/>
    </source>
</evidence>
<dbReference type="Gene3D" id="3.90.190.10">
    <property type="entry name" value="Protein tyrosine phosphatase superfamily"/>
    <property type="match status" value="1"/>
</dbReference>
<dbReference type="AlphaFoldDB" id="A0A2C9KXB3"/>
<dbReference type="Pfam" id="PF00102">
    <property type="entry name" value="Y_phosphatase"/>
    <property type="match status" value="1"/>
</dbReference>
<evidence type="ECO:0000313" key="6">
    <source>
        <dbReference type="EnsemblMetazoa" id="BGLB024545-PA"/>
    </source>
</evidence>
<organism evidence="6 7">
    <name type="scientific">Biomphalaria glabrata</name>
    <name type="common">Bloodfluke planorb</name>
    <name type="synonym">Freshwater snail</name>
    <dbReference type="NCBI Taxonomy" id="6526"/>
    <lineage>
        <taxon>Eukaryota</taxon>
        <taxon>Metazoa</taxon>
        <taxon>Spiralia</taxon>
        <taxon>Lophotrochozoa</taxon>
        <taxon>Mollusca</taxon>
        <taxon>Gastropoda</taxon>
        <taxon>Heterobranchia</taxon>
        <taxon>Euthyneura</taxon>
        <taxon>Panpulmonata</taxon>
        <taxon>Hygrophila</taxon>
        <taxon>Lymnaeoidea</taxon>
        <taxon>Planorbidae</taxon>
        <taxon>Biomphalaria</taxon>
    </lineage>
</organism>
<evidence type="ECO:0000259" key="5">
    <source>
        <dbReference type="Pfam" id="PF00102"/>
    </source>
</evidence>
<dbReference type="PANTHER" id="PTHR19134:SF562">
    <property type="entry name" value="PROTEIN-TYROSINE-PHOSPHATASE"/>
    <property type="match status" value="1"/>
</dbReference>
<evidence type="ECO:0000256" key="2">
    <source>
        <dbReference type="ARBA" id="ARBA00013064"/>
    </source>
</evidence>
<feature type="domain" description="Tyrosine-protein phosphatase" evidence="5">
    <location>
        <begin position="1"/>
        <end position="41"/>
    </location>
</feature>
<dbReference type="EC" id="3.1.3.48" evidence="2"/>
<accession>A0A2C9KXB3</accession>
<reference evidence="6" key="1">
    <citation type="submission" date="2020-05" db="UniProtKB">
        <authorList>
            <consortium name="EnsemblMetazoa"/>
        </authorList>
    </citation>
    <scope>IDENTIFICATION</scope>
    <source>
        <strain evidence="6">BB02</strain>
    </source>
</reference>
<sequence>MQQAEQTGHVDIFSTVVKLRQDRHFMVQTAGQYEFLHTAVLAAIACSKATLPTSDIKYLPDNQTLENEYLAVCSVISTLSRRKEEDDNLEDENVDESENVYANFKIDLRNRFHSIVP</sequence>
<evidence type="ECO:0000313" key="7">
    <source>
        <dbReference type="Proteomes" id="UP000076420"/>
    </source>
</evidence>
<dbReference type="KEGG" id="bgt:106077853"/>
<gene>
    <name evidence="6" type="primary">106077853</name>
</gene>
<evidence type="ECO:0000256" key="3">
    <source>
        <dbReference type="ARBA" id="ARBA00022801"/>
    </source>
</evidence>
<keyword evidence="4" id="KW-0904">Protein phosphatase</keyword>
<protein>
    <recommendedName>
        <fullName evidence="2">protein-tyrosine-phosphatase</fullName>
        <ecNumber evidence="2">3.1.3.48</ecNumber>
    </recommendedName>
</protein>
<dbReference type="PANTHER" id="PTHR19134">
    <property type="entry name" value="RECEPTOR-TYPE TYROSINE-PROTEIN PHOSPHATASE"/>
    <property type="match status" value="1"/>
</dbReference>
<dbReference type="GO" id="GO:0004725">
    <property type="term" value="F:protein tyrosine phosphatase activity"/>
    <property type="evidence" value="ECO:0007669"/>
    <property type="project" value="UniProtKB-EC"/>
</dbReference>
<proteinExistence type="inferred from homology"/>
<dbReference type="EnsemblMetazoa" id="BGLB024545-RA">
    <property type="protein sequence ID" value="BGLB024545-PA"/>
    <property type="gene ID" value="BGLB024545"/>
</dbReference>
<dbReference type="VEuPathDB" id="VectorBase:BGLB024545"/>